<evidence type="ECO:0000256" key="5">
    <source>
        <dbReference type="SAM" id="MobiDB-lite"/>
    </source>
</evidence>
<organism evidence="7 8">
    <name type="scientific">Sporothrix eucalyptigena</name>
    <dbReference type="NCBI Taxonomy" id="1812306"/>
    <lineage>
        <taxon>Eukaryota</taxon>
        <taxon>Fungi</taxon>
        <taxon>Dikarya</taxon>
        <taxon>Ascomycota</taxon>
        <taxon>Pezizomycotina</taxon>
        <taxon>Sordariomycetes</taxon>
        <taxon>Sordariomycetidae</taxon>
        <taxon>Ophiostomatales</taxon>
        <taxon>Ophiostomataceae</taxon>
        <taxon>Sporothrix</taxon>
    </lineage>
</organism>
<feature type="compositionally biased region" description="Basic and acidic residues" evidence="5">
    <location>
        <begin position="278"/>
        <end position="290"/>
    </location>
</feature>
<feature type="transmembrane region" description="Helical" evidence="6">
    <location>
        <begin position="478"/>
        <end position="503"/>
    </location>
</feature>
<keyword evidence="2 6" id="KW-0812">Transmembrane</keyword>
<feature type="transmembrane region" description="Helical" evidence="6">
    <location>
        <begin position="447"/>
        <end position="466"/>
    </location>
</feature>
<gene>
    <name evidence="7" type="ORF">SEUCBS140593_000932</name>
</gene>
<feature type="transmembrane region" description="Helical" evidence="6">
    <location>
        <begin position="224"/>
        <end position="246"/>
    </location>
</feature>
<evidence type="ECO:0000313" key="7">
    <source>
        <dbReference type="EMBL" id="CAK7210739.1"/>
    </source>
</evidence>
<comment type="subcellular location">
    <subcellularLocation>
        <location evidence="1">Membrane</location>
        <topology evidence="1">Multi-pass membrane protein</topology>
    </subcellularLocation>
</comment>
<feature type="transmembrane region" description="Helical" evidence="6">
    <location>
        <begin position="377"/>
        <end position="399"/>
    </location>
</feature>
<dbReference type="PANTHER" id="PTHR23502">
    <property type="entry name" value="MAJOR FACILITATOR SUPERFAMILY"/>
    <property type="match status" value="1"/>
</dbReference>
<keyword evidence="8" id="KW-1185">Reference proteome</keyword>
<evidence type="ECO:0000256" key="1">
    <source>
        <dbReference type="ARBA" id="ARBA00004141"/>
    </source>
</evidence>
<feature type="transmembrane region" description="Helical" evidence="6">
    <location>
        <begin position="515"/>
        <end position="534"/>
    </location>
</feature>
<accession>A0ABP0AU03</accession>
<evidence type="ECO:0000256" key="3">
    <source>
        <dbReference type="ARBA" id="ARBA00022989"/>
    </source>
</evidence>
<dbReference type="PANTHER" id="PTHR23502:SF29">
    <property type="entry name" value="TRANSPORTER, PUTATIVE (AFU_ORTHOLOGUE AFUA_6G06680)-RELATED"/>
    <property type="match status" value="1"/>
</dbReference>
<dbReference type="EMBL" id="CAWUHD010000005">
    <property type="protein sequence ID" value="CAK7210739.1"/>
    <property type="molecule type" value="Genomic_DNA"/>
</dbReference>
<feature type="transmembrane region" description="Helical" evidence="6">
    <location>
        <begin position="70"/>
        <end position="100"/>
    </location>
</feature>
<name>A0ABP0AU03_9PEZI</name>
<proteinExistence type="predicted"/>
<feature type="transmembrane region" description="Helical" evidence="6">
    <location>
        <begin position="546"/>
        <end position="568"/>
    </location>
</feature>
<dbReference type="SUPFAM" id="SSF103473">
    <property type="entry name" value="MFS general substrate transporter"/>
    <property type="match status" value="1"/>
</dbReference>
<reference evidence="7 8" key="1">
    <citation type="submission" date="2024-01" db="EMBL/GenBank/DDBJ databases">
        <authorList>
            <person name="Allen C."/>
            <person name="Tagirdzhanova G."/>
        </authorList>
    </citation>
    <scope>NUCLEOTIDE SEQUENCE [LARGE SCALE GENOMIC DNA]</scope>
</reference>
<dbReference type="Pfam" id="PF07690">
    <property type="entry name" value="MFS_1"/>
    <property type="match status" value="1"/>
</dbReference>
<feature type="transmembrane region" description="Helical" evidence="6">
    <location>
        <begin position="106"/>
        <end position="126"/>
    </location>
</feature>
<evidence type="ECO:0000313" key="8">
    <source>
        <dbReference type="Proteomes" id="UP001642482"/>
    </source>
</evidence>
<feature type="transmembrane region" description="Helical" evidence="6">
    <location>
        <begin position="197"/>
        <end position="218"/>
    </location>
</feature>
<keyword evidence="4 6" id="KW-0472">Membrane</keyword>
<feature type="transmembrane region" description="Helical" evidence="6">
    <location>
        <begin position="405"/>
        <end position="426"/>
    </location>
</feature>
<dbReference type="Proteomes" id="UP001642482">
    <property type="component" value="Unassembled WGS sequence"/>
</dbReference>
<feature type="region of interest" description="Disordered" evidence="5">
    <location>
        <begin position="273"/>
        <end position="310"/>
    </location>
</feature>
<feature type="transmembrane region" description="Helical" evidence="6">
    <location>
        <begin position="167"/>
        <end position="190"/>
    </location>
</feature>
<comment type="caution">
    <text evidence="7">The sequence shown here is derived from an EMBL/GenBank/DDBJ whole genome shotgun (WGS) entry which is preliminary data.</text>
</comment>
<sequence length="588" mass="64565">MGLGVLEDSVMEHVPGTTRYFDDPERPQIAHDGHAGLKCDNSGPVPIILVPQPSDDPNDPLNWPLWKRDLICAVLSITAIFGTALGPILAANTITLSLWFEHDFTQVALLTGYYLLGVGFAGTFFVPSSRIWGKRHAFVIGVCILIGSSAWGGAVNKNYKSMLWARIIQGVGTAPFEALVNAAVGDLYFVHQRGKRMAFTNLAVFGGSFFTPIVVGKITHTIKWWWTFNLVAIFCAVCLPLIVFLCPETAYRRDNTLNLDLLATDESAAIRRQAQPIGKRDSSGNDEEKTASPSAVPAADGRGAVPDESAAPAAAPAPVAADVEGAHAVPEKVSYIKSLALFNGRKSDENFFKLFLRPFPLFLQPAFLWASLTQGTLIGWTVFIGVIMAEFFLGYPLWWNEVKTGYAYTGAFIGAILGFIIAGLLADWSAKKLTRMNNGIYEPEFRLALIIPQLVFGVMGLYGFGITIDGMMKEQFSWVVPLVFFGFEVCGMVIGAVASSLYIVDAYRDLSIEGFTCLLIFKNFFSYGLTYKAYDWLVANGTKARPVFNALGSVQLVVCLLAIPMYVFGKRNRSFFYRHDILKALGLR</sequence>
<evidence type="ECO:0000256" key="6">
    <source>
        <dbReference type="SAM" id="Phobius"/>
    </source>
</evidence>
<dbReference type="Gene3D" id="1.20.1250.20">
    <property type="entry name" value="MFS general substrate transporter like domains"/>
    <property type="match status" value="1"/>
</dbReference>
<evidence type="ECO:0000256" key="2">
    <source>
        <dbReference type="ARBA" id="ARBA00022692"/>
    </source>
</evidence>
<evidence type="ECO:0000256" key="4">
    <source>
        <dbReference type="ARBA" id="ARBA00023136"/>
    </source>
</evidence>
<dbReference type="InterPro" id="IPR011701">
    <property type="entry name" value="MFS"/>
</dbReference>
<feature type="transmembrane region" description="Helical" evidence="6">
    <location>
        <begin position="138"/>
        <end position="155"/>
    </location>
</feature>
<dbReference type="InterPro" id="IPR036259">
    <property type="entry name" value="MFS_trans_sf"/>
</dbReference>
<protein>
    <recommendedName>
        <fullName evidence="9">Major facilitator superfamily transporter</fullName>
    </recommendedName>
</protein>
<evidence type="ECO:0008006" key="9">
    <source>
        <dbReference type="Google" id="ProtNLM"/>
    </source>
</evidence>
<keyword evidence="3 6" id="KW-1133">Transmembrane helix</keyword>